<dbReference type="Proteomes" id="UP000235672">
    <property type="component" value="Unassembled WGS sequence"/>
</dbReference>
<dbReference type="EMBL" id="KZ613484">
    <property type="protein sequence ID" value="PMD20555.1"/>
    <property type="molecule type" value="Genomic_DNA"/>
</dbReference>
<evidence type="ECO:0000256" key="1">
    <source>
        <dbReference type="SAM" id="SignalP"/>
    </source>
</evidence>
<protein>
    <submittedName>
        <fullName evidence="2">Uncharacterized protein</fullName>
    </submittedName>
</protein>
<evidence type="ECO:0000313" key="2">
    <source>
        <dbReference type="EMBL" id="PMD20555.1"/>
    </source>
</evidence>
<accession>A0A2J6Q2S3</accession>
<keyword evidence="1" id="KW-0732">Signal</keyword>
<sequence>MACNFPDALVNPLLWLSFTFASRQTDQNRKRGKGACKRLARLGQGLAFENITFIQDEKGYDRLLHISHSTPLYARVQRLSCYFGNFDSQSALTLERFSQSGIIDIKDRTPEQISDIYQGYRRGCQYQDLLEDINLDLASLAAAISRFQRLRSIKVSQVLRDGEYNGFSLYRNELNVIAGSPVGSRFFKALISALSVSRLGIESLTLGSCDPCSSFIIGDIQGLAPARSRLYQRAFGNFKRVRILLLHIVDYEDHDDLNKFNFAGVLALIETATLLEELRLEFNEDRIEVISRQISHIIVPDSFAH</sequence>
<name>A0A2J6Q2S3_9HELO</name>
<dbReference type="AlphaFoldDB" id="A0A2J6Q2S3"/>
<feature type="chain" id="PRO_5014412882" evidence="1">
    <location>
        <begin position="22"/>
        <end position="305"/>
    </location>
</feature>
<organism evidence="2 3">
    <name type="scientific">Hyaloscypha hepaticicola</name>
    <dbReference type="NCBI Taxonomy" id="2082293"/>
    <lineage>
        <taxon>Eukaryota</taxon>
        <taxon>Fungi</taxon>
        <taxon>Dikarya</taxon>
        <taxon>Ascomycota</taxon>
        <taxon>Pezizomycotina</taxon>
        <taxon>Leotiomycetes</taxon>
        <taxon>Helotiales</taxon>
        <taxon>Hyaloscyphaceae</taxon>
        <taxon>Hyaloscypha</taxon>
    </lineage>
</organism>
<keyword evidence="3" id="KW-1185">Reference proteome</keyword>
<gene>
    <name evidence="2" type="ORF">NA56DRAFT_722498</name>
</gene>
<dbReference type="OrthoDB" id="3590368at2759"/>
<reference evidence="2 3" key="1">
    <citation type="submission" date="2016-05" db="EMBL/GenBank/DDBJ databases">
        <title>A degradative enzymes factory behind the ericoid mycorrhizal symbiosis.</title>
        <authorList>
            <consortium name="DOE Joint Genome Institute"/>
            <person name="Martino E."/>
            <person name="Morin E."/>
            <person name="Grelet G."/>
            <person name="Kuo A."/>
            <person name="Kohler A."/>
            <person name="Daghino S."/>
            <person name="Barry K."/>
            <person name="Choi C."/>
            <person name="Cichocki N."/>
            <person name="Clum A."/>
            <person name="Copeland A."/>
            <person name="Hainaut M."/>
            <person name="Haridas S."/>
            <person name="Labutti K."/>
            <person name="Lindquist E."/>
            <person name="Lipzen A."/>
            <person name="Khouja H.-R."/>
            <person name="Murat C."/>
            <person name="Ohm R."/>
            <person name="Olson A."/>
            <person name="Spatafora J."/>
            <person name="Veneault-Fourrey C."/>
            <person name="Henrissat B."/>
            <person name="Grigoriev I."/>
            <person name="Martin F."/>
            <person name="Perotto S."/>
        </authorList>
    </citation>
    <scope>NUCLEOTIDE SEQUENCE [LARGE SCALE GENOMIC DNA]</scope>
    <source>
        <strain evidence="2 3">UAMH 7357</strain>
    </source>
</reference>
<feature type="signal peptide" evidence="1">
    <location>
        <begin position="1"/>
        <end position="21"/>
    </location>
</feature>
<proteinExistence type="predicted"/>
<evidence type="ECO:0000313" key="3">
    <source>
        <dbReference type="Proteomes" id="UP000235672"/>
    </source>
</evidence>